<dbReference type="InterPro" id="IPR013766">
    <property type="entry name" value="Thioredoxin_domain"/>
</dbReference>
<dbReference type="SUPFAM" id="SSF52833">
    <property type="entry name" value="Thioredoxin-like"/>
    <property type="match status" value="1"/>
</dbReference>
<keyword evidence="12" id="KW-1185">Reference proteome</keyword>
<evidence type="ECO:0000256" key="1">
    <source>
        <dbReference type="ARBA" id="ARBA00004651"/>
    </source>
</evidence>
<protein>
    <submittedName>
        <fullName evidence="11">Protein-disulfide reductase DsbD family protein</fullName>
    </submittedName>
</protein>
<dbReference type="PROSITE" id="PS00194">
    <property type="entry name" value="THIOREDOXIN_1"/>
    <property type="match status" value="1"/>
</dbReference>
<gene>
    <name evidence="11" type="ORF">ACFOW3_22420</name>
</gene>
<dbReference type="PANTHER" id="PTHR32234">
    <property type="entry name" value="THIOL:DISULFIDE INTERCHANGE PROTEIN DSBD"/>
    <property type="match status" value="1"/>
</dbReference>
<evidence type="ECO:0000256" key="9">
    <source>
        <dbReference type="SAM" id="SignalP"/>
    </source>
</evidence>
<evidence type="ECO:0000256" key="5">
    <source>
        <dbReference type="ARBA" id="ARBA00022989"/>
    </source>
</evidence>
<dbReference type="Gene3D" id="3.40.30.10">
    <property type="entry name" value="Glutaredoxin"/>
    <property type="match status" value="1"/>
</dbReference>
<feature type="transmembrane region" description="Helical" evidence="8">
    <location>
        <begin position="475"/>
        <end position="497"/>
    </location>
</feature>
<reference evidence="12" key="1">
    <citation type="journal article" date="2019" name="Int. J. Syst. Evol. Microbiol.">
        <title>The Global Catalogue of Microorganisms (GCM) 10K type strain sequencing project: providing services to taxonomists for standard genome sequencing and annotation.</title>
        <authorList>
            <consortium name="The Broad Institute Genomics Platform"/>
            <consortium name="The Broad Institute Genome Sequencing Center for Infectious Disease"/>
            <person name="Wu L."/>
            <person name="Ma J."/>
        </authorList>
    </citation>
    <scope>NUCLEOTIDE SEQUENCE [LARGE SCALE GENOMIC DNA]</scope>
    <source>
        <strain evidence="12">CCUG 2113</strain>
    </source>
</reference>
<feature type="transmembrane region" description="Helical" evidence="8">
    <location>
        <begin position="433"/>
        <end position="454"/>
    </location>
</feature>
<keyword evidence="5 8" id="KW-1133">Transmembrane helix</keyword>
<evidence type="ECO:0000313" key="11">
    <source>
        <dbReference type="EMBL" id="MFC3937386.1"/>
    </source>
</evidence>
<evidence type="ECO:0000256" key="8">
    <source>
        <dbReference type="SAM" id="Phobius"/>
    </source>
</evidence>
<dbReference type="Proteomes" id="UP001595693">
    <property type="component" value="Unassembled WGS sequence"/>
</dbReference>
<dbReference type="InterPro" id="IPR036249">
    <property type="entry name" value="Thioredoxin-like_sf"/>
</dbReference>
<keyword evidence="3 8" id="KW-0812">Transmembrane</keyword>
<feature type="signal peptide" evidence="9">
    <location>
        <begin position="1"/>
        <end position="27"/>
    </location>
</feature>
<evidence type="ECO:0000256" key="7">
    <source>
        <dbReference type="ARBA" id="ARBA00023284"/>
    </source>
</evidence>
<dbReference type="Pfam" id="PF02683">
    <property type="entry name" value="DsbD_TM"/>
    <property type="match status" value="1"/>
</dbReference>
<evidence type="ECO:0000256" key="6">
    <source>
        <dbReference type="ARBA" id="ARBA00023136"/>
    </source>
</evidence>
<keyword evidence="4" id="KW-0201">Cytochrome c-type biogenesis</keyword>
<dbReference type="Pfam" id="PF13899">
    <property type="entry name" value="Thioredoxin_7"/>
    <property type="match status" value="1"/>
</dbReference>
<name>A0ABV8DGE7_9BURK</name>
<accession>A0ABV8DGE7</accession>
<dbReference type="Pfam" id="PF11412">
    <property type="entry name" value="DsbD_N"/>
    <property type="match status" value="1"/>
</dbReference>
<comment type="subcellular location">
    <subcellularLocation>
        <location evidence="1">Cell membrane</location>
        <topology evidence="1">Multi-pass membrane protein</topology>
    </subcellularLocation>
</comment>
<keyword evidence="2" id="KW-1003">Cell membrane</keyword>
<feature type="transmembrane region" description="Helical" evidence="8">
    <location>
        <begin position="571"/>
        <end position="592"/>
    </location>
</feature>
<keyword evidence="9" id="KW-0732">Signal</keyword>
<evidence type="ECO:0000256" key="4">
    <source>
        <dbReference type="ARBA" id="ARBA00022748"/>
    </source>
</evidence>
<evidence type="ECO:0000259" key="10">
    <source>
        <dbReference type="PROSITE" id="PS51352"/>
    </source>
</evidence>
<evidence type="ECO:0000313" key="12">
    <source>
        <dbReference type="Proteomes" id="UP001595693"/>
    </source>
</evidence>
<dbReference type="EMBL" id="JBHSAJ010000066">
    <property type="protein sequence ID" value="MFC3937386.1"/>
    <property type="molecule type" value="Genomic_DNA"/>
</dbReference>
<dbReference type="InterPro" id="IPR017937">
    <property type="entry name" value="Thioredoxin_CS"/>
</dbReference>
<dbReference type="PANTHER" id="PTHR32234:SF3">
    <property type="entry name" value="SUPPRESSION OF COPPER SENSITIVITY PROTEIN"/>
    <property type="match status" value="1"/>
</dbReference>
<dbReference type="PROSITE" id="PS51352">
    <property type="entry name" value="THIOREDOXIN_2"/>
    <property type="match status" value="1"/>
</dbReference>
<feature type="domain" description="Thioredoxin" evidence="10">
    <location>
        <begin position="611"/>
        <end position="747"/>
    </location>
</feature>
<feature type="transmembrane region" description="Helical" evidence="8">
    <location>
        <begin position="599"/>
        <end position="617"/>
    </location>
</feature>
<keyword evidence="6 8" id="KW-0472">Membrane</keyword>
<feature type="transmembrane region" description="Helical" evidence="8">
    <location>
        <begin position="394"/>
        <end position="413"/>
    </location>
</feature>
<keyword evidence="7" id="KW-0676">Redox-active center</keyword>
<evidence type="ECO:0000256" key="2">
    <source>
        <dbReference type="ARBA" id="ARBA00022475"/>
    </source>
</evidence>
<feature type="transmembrane region" description="Helical" evidence="8">
    <location>
        <begin position="509"/>
        <end position="533"/>
    </location>
</feature>
<proteinExistence type="predicted"/>
<feature type="transmembrane region" description="Helical" evidence="8">
    <location>
        <begin position="545"/>
        <end position="565"/>
    </location>
</feature>
<evidence type="ECO:0000256" key="3">
    <source>
        <dbReference type="ARBA" id="ARBA00022692"/>
    </source>
</evidence>
<dbReference type="InterPro" id="IPR028250">
    <property type="entry name" value="DsbDN"/>
</dbReference>
<feature type="transmembrane region" description="Helical" evidence="8">
    <location>
        <begin position="349"/>
        <end position="373"/>
    </location>
</feature>
<feature type="chain" id="PRO_5045297960" evidence="9">
    <location>
        <begin position="28"/>
        <end position="747"/>
    </location>
</feature>
<organism evidence="11 12">
    <name type="scientific">Acidovorax facilis</name>
    <dbReference type="NCBI Taxonomy" id="12917"/>
    <lineage>
        <taxon>Bacteria</taxon>
        <taxon>Pseudomonadati</taxon>
        <taxon>Pseudomonadota</taxon>
        <taxon>Betaproteobacteria</taxon>
        <taxon>Burkholderiales</taxon>
        <taxon>Comamonadaceae</taxon>
        <taxon>Acidovorax</taxon>
    </lineage>
</organism>
<dbReference type="InterPro" id="IPR035671">
    <property type="entry name" value="DsbD_gamma"/>
</dbReference>
<dbReference type="InterPro" id="IPR003834">
    <property type="entry name" value="Cyt_c_assmbl_TM_dom"/>
</dbReference>
<dbReference type="RefSeq" id="WP_055398335.1">
    <property type="nucleotide sequence ID" value="NZ_JAMXAX010000050.1"/>
</dbReference>
<dbReference type="CDD" id="cd02953">
    <property type="entry name" value="DsbDgamma"/>
    <property type="match status" value="1"/>
</dbReference>
<comment type="caution">
    <text evidence="11">The sequence shown here is derived from an EMBL/GenBank/DDBJ whole genome shotgun (WGS) entry which is preliminary data.</text>
</comment>
<sequence>MSYRLFHRLAVTLLLIAASAYWTSASAQFSSKTSGQGTSVVTTPYVRAELLAHAPQGVAPGQPLWLGLSITHQPEWHTYWKNPGDSGLPTDLAWTLPAGLDAGEIAWPLPKKIPIGTLANYGYEGTVLLPVPVTVASSFAPSPLAKDATINLRASWLVCRKECIPEEGEFTLQLPIQSTTALNGAAFEAAAKALPQPVLAGTNGIVPDSQAQIADGNLLNVSVQGLPVALRGKTLDLFPETAEVIDNAAQWKQAWNGSVWTAQIPLSAQRSASPSLMPVVLAEQSPAHATGPDTRTGYRAELKVLGTWPQVASVASVSPALEAALKANAAQASGAAAPAMGSGASSLTLTAALLGALLGGLILNLMPCVFPVLAIKVVGFTQHAQDRRAHRVSGIAYTAGVVLSFIALGALMLGLRAAGEAVGWGFQLQSPAVVASLAALFTLIALNLAGVFEFGHFLPSSVASLQARHPVADSFLTGVLAVAVASPCTAPFMGASLGLTATLPAPQALAVFAALGLGLALPYLAASFVPAVARALPRPGAWMDTFRKLMAFPMLATVVWLVWVLGQQSGIDGAGALLILLVGLSLVVWALSLAGRARMWMATVSLATMALLVWAFVPHITHVPTAQGATQASSASGWQPWAPGAAEQIVATGRPVFVDFTAAWCVTCQYNKKTTLADADVLADLQTKNVALLRADWTRRDPAITAALTQLGRSGVPVYVFYRPGKPPVVLTEVLSVDEVRATIAQL</sequence>